<sequence length="155" mass="17482">MPAERHSTLIQGHVRACWLRAASPERTRLLLHFRSKQMDASAVYCIRVYKGIRASFETPKSIIRIVERYNLEACMFGRMTTCIGLVKNMKGPEYAVVDACLCFFSRLLATKEPEDYLKALATDRGLSCLCRAQDTLPSYQEINDAKMANLAATPT</sequence>
<evidence type="ECO:0000313" key="1">
    <source>
        <dbReference type="EMBL" id="KAJ1105918.1"/>
    </source>
</evidence>
<name>A0AAV7MVA0_PLEWA</name>
<gene>
    <name evidence="1" type="ORF">NDU88_003321</name>
</gene>
<proteinExistence type="predicted"/>
<accession>A0AAV7MVA0</accession>
<dbReference type="EMBL" id="JANPWB010000013">
    <property type="protein sequence ID" value="KAJ1105918.1"/>
    <property type="molecule type" value="Genomic_DNA"/>
</dbReference>
<protein>
    <submittedName>
        <fullName evidence="1">Uncharacterized protein</fullName>
    </submittedName>
</protein>
<evidence type="ECO:0000313" key="2">
    <source>
        <dbReference type="Proteomes" id="UP001066276"/>
    </source>
</evidence>
<comment type="caution">
    <text evidence="1">The sequence shown here is derived from an EMBL/GenBank/DDBJ whole genome shotgun (WGS) entry which is preliminary data.</text>
</comment>
<dbReference type="AlphaFoldDB" id="A0AAV7MVA0"/>
<reference evidence="1" key="1">
    <citation type="journal article" date="2022" name="bioRxiv">
        <title>Sequencing and chromosome-scale assembly of the giantPleurodeles waltlgenome.</title>
        <authorList>
            <person name="Brown T."/>
            <person name="Elewa A."/>
            <person name="Iarovenko S."/>
            <person name="Subramanian E."/>
            <person name="Araus A.J."/>
            <person name="Petzold A."/>
            <person name="Susuki M."/>
            <person name="Suzuki K.-i.T."/>
            <person name="Hayashi T."/>
            <person name="Toyoda A."/>
            <person name="Oliveira C."/>
            <person name="Osipova E."/>
            <person name="Leigh N.D."/>
            <person name="Simon A."/>
            <person name="Yun M.H."/>
        </authorList>
    </citation>
    <scope>NUCLEOTIDE SEQUENCE</scope>
    <source>
        <strain evidence="1">20211129_DDA</strain>
        <tissue evidence="1">Liver</tissue>
    </source>
</reference>
<organism evidence="1 2">
    <name type="scientific">Pleurodeles waltl</name>
    <name type="common">Iberian ribbed newt</name>
    <dbReference type="NCBI Taxonomy" id="8319"/>
    <lineage>
        <taxon>Eukaryota</taxon>
        <taxon>Metazoa</taxon>
        <taxon>Chordata</taxon>
        <taxon>Craniata</taxon>
        <taxon>Vertebrata</taxon>
        <taxon>Euteleostomi</taxon>
        <taxon>Amphibia</taxon>
        <taxon>Batrachia</taxon>
        <taxon>Caudata</taxon>
        <taxon>Salamandroidea</taxon>
        <taxon>Salamandridae</taxon>
        <taxon>Pleurodelinae</taxon>
        <taxon>Pleurodeles</taxon>
    </lineage>
</organism>
<keyword evidence="2" id="KW-1185">Reference proteome</keyword>
<dbReference type="Proteomes" id="UP001066276">
    <property type="component" value="Chromosome 9"/>
</dbReference>